<dbReference type="GO" id="GO:0008728">
    <property type="term" value="F:GTP diphosphokinase activity"/>
    <property type="evidence" value="ECO:0007669"/>
    <property type="project" value="UniProtKB-EC"/>
</dbReference>
<gene>
    <name evidence="4" type="primary">ywaC_1</name>
    <name evidence="4" type="ORF">NCTC12218_00410</name>
</gene>
<dbReference type="EC" id="2.7.6.5" evidence="4"/>
<keyword evidence="4" id="KW-0808">Transferase</keyword>
<dbReference type="Gene3D" id="1.10.287.860">
    <property type="entry name" value="Nucleotidyltransferase"/>
    <property type="match status" value="1"/>
</dbReference>
<comment type="pathway">
    <text evidence="1">Purine metabolism; ppGpp biosynthesis; ppGpp from GTP: step 1/2.</text>
</comment>
<dbReference type="SUPFAM" id="SSF81301">
    <property type="entry name" value="Nucleotidyltransferase"/>
    <property type="match status" value="1"/>
</dbReference>
<dbReference type="SMART" id="SM00954">
    <property type="entry name" value="RelA_SpoT"/>
    <property type="match status" value="1"/>
</dbReference>
<reference evidence="4" key="1">
    <citation type="submission" date="2018-06" db="EMBL/GenBank/DDBJ databases">
        <authorList>
            <consortium name="Pathogen Informatics"/>
            <person name="Doyle S."/>
        </authorList>
    </citation>
    <scope>NUCLEOTIDE SEQUENCE [LARGE SCALE GENOMIC DNA]</scope>
    <source>
        <strain evidence="4">NCTC12218</strain>
    </source>
</reference>
<dbReference type="InterPro" id="IPR052366">
    <property type="entry name" value="GTP_Pyrophosphokinase"/>
</dbReference>
<sequence>MGVKTKNDKTRIQSIWGENMFVEKNATINVQSLKHEFASYRIEDLKHLDQPEEIIAFVALEHSYRAALEEISTKLRILDEDFQVKNAHNPIHHMERRVKKLPSLLQKLKRKGIEISAKAAQTHIMDIAGIRVICNYIDDIYTVEQLLLKQADIKLLKRKDYIEVPKQNGYKSLHIVVSVPIFLTDGTVETPVEIQLRTIGMDMWASLEHKLHYKNTNGNTDVYRHTLKECALEIANVERKMQRIHLNIQQDDVSNQNTTHHPHLEE</sequence>
<evidence type="ECO:0000259" key="2">
    <source>
        <dbReference type="SMART" id="SM00954"/>
    </source>
</evidence>
<accession>A0A7Z7VWF1</accession>
<feature type="domain" description="RelA/SpoT" evidence="2">
    <location>
        <begin position="96"/>
        <end position="219"/>
    </location>
</feature>
<dbReference type="GO" id="GO:0016301">
    <property type="term" value="F:kinase activity"/>
    <property type="evidence" value="ECO:0007669"/>
    <property type="project" value="UniProtKB-KW"/>
</dbReference>
<keyword evidence="4" id="KW-0418">Kinase</keyword>
<evidence type="ECO:0000256" key="1">
    <source>
        <dbReference type="ARBA" id="ARBA00004976"/>
    </source>
</evidence>
<evidence type="ECO:0000313" key="5">
    <source>
        <dbReference type="Proteomes" id="UP000264146"/>
    </source>
</evidence>
<reference evidence="3 5" key="2">
    <citation type="submission" date="2020-11" db="EMBL/GenBank/DDBJ databases">
        <authorList>
            <consortium name="Pathogen Informatics"/>
        </authorList>
    </citation>
    <scope>NUCLEOTIDE SEQUENCE [LARGE SCALE GENOMIC DNA]</scope>
    <source>
        <strain evidence="3 5">NCTC12218</strain>
    </source>
</reference>
<dbReference type="Pfam" id="PF04607">
    <property type="entry name" value="RelA_SpoT"/>
    <property type="match status" value="1"/>
</dbReference>
<protein>
    <submittedName>
        <fullName evidence="4">GTP pyrophosphokinase</fullName>
        <ecNumber evidence="4">2.7.6.5</ecNumber>
    </submittedName>
</protein>
<dbReference type="EMBL" id="UHEF01000001">
    <property type="protein sequence ID" value="SUM86857.1"/>
    <property type="molecule type" value="Genomic_DNA"/>
</dbReference>
<evidence type="ECO:0000313" key="3">
    <source>
        <dbReference type="EMBL" id="CAD7358826.1"/>
    </source>
</evidence>
<dbReference type="EMBL" id="LR962863">
    <property type="protein sequence ID" value="CAD7358826.1"/>
    <property type="molecule type" value="Genomic_DNA"/>
</dbReference>
<dbReference type="UniPathway" id="UPA00908">
    <property type="reaction ID" value="UER00884"/>
</dbReference>
<dbReference type="Proteomes" id="UP000264146">
    <property type="component" value="Chromosome"/>
</dbReference>
<name>A0A7Z7VWF1_STASC</name>
<dbReference type="CDD" id="cd05399">
    <property type="entry name" value="NT_Rel-Spo_like"/>
    <property type="match status" value="1"/>
</dbReference>
<dbReference type="GO" id="GO:0015970">
    <property type="term" value="P:guanosine tetraphosphate biosynthetic process"/>
    <property type="evidence" value="ECO:0007669"/>
    <property type="project" value="UniProtKB-UniPathway"/>
</dbReference>
<dbReference type="InterPro" id="IPR043519">
    <property type="entry name" value="NT_sf"/>
</dbReference>
<dbReference type="PANTHER" id="PTHR47837">
    <property type="entry name" value="GTP PYROPHOSPHOKINASE YJBM"/>
    <property type="match status" value="1"/>
</dbReference>
<organism evidence="4">
    <name type="scientific">Staphylococcus schleiferi</name>
    <dbReference type="NCBI Taxonomy" id="1295"/>
    <lineage>
        <taxon>Bacteria</taxon>
        <taxon>Bacillati</taxon>
        <taxon>Bacillota</taxon>
        <taxon>Bacilli</taxon>
        <taxon>Bacillales</taxon>
        <taxon>Staphylococcaceae</taxon>
        <taxon>Staphylococcus</taxon>
    </lineage>
</organism>
<proteinExistence type="predicted"/>
<dbReference type="PANTHER" id="PTHR47837:SF2">
    <property type="entry name" value="GTP PYROPHOSPHOKINASE YWAC"/>
    <property type="match status" value="1"/>
</dbReference>
<dbReference type="Gene3D" id="3.30.460.10">
    <property type="entry name" value="Beta Polymerase, domain 2"/>
    <property type="match status" value="1"/>
</dbReference>
<evidence type="ECO:0000313" key="4">
    <source>
        <dbReference type="EMBL" id="SUM86857.1"/>
    </source>
</evidence>
<dbReference type="AlphaFoldDB" id="A0A7Z7VWF1"/>
<dbReference type="InterPro" id="IPR007685">
    <property type="entry name" value="RelA_SpoT"/>
</dbReference>